<evidence type="ECO:0000313" key="3">
    <source>
        <dbReference type="EMBL" id="AST94234.1"/>
    </source>
</evidence>
<dbReference type="PRINTS" id="PR00111">
    <property type="entry name" value="ABHYDROLASE"/>
</dbReference>
<accession>A0A223KXU3</accession>
<gene>
    <name evidence="3" type="ORF">BC6307_05820</name>
</gene>
<evidence type="ECO:0000313" key="4">
    <source>
        <dbReference type="Proteomes" id="UP000215224"/>
    </source>
</evidence>
<dbReference type="PANTHER" id="PTHR43798">
    <property type="entry name" value="MONOACYLGLYCEROL LIPASE"/>
    <property type="match status" value="1"/>
</dbReference>
<feature type="domain" description="AB hydrolase-1" evidence="2">
    <location>
        <begin position="24"/>
        <end position="261"/>
    </location>
</feature>
<dbReference type="InterPro" id="IPR029058">
    <property type="entry name" value="AB_hydrolase_fold"/>
</dbReference>
<dbReference type="PANTHER" id="PTHR43798:SF31">
    <property type="entry name" value="AB HYDROLASE SUPERFAMILY PROTEIN YCLE"/>
    <property type="match status" value="1"/>
</dbReference>
<reference evidence="3 4" key="1">
    <citation type="submission" date="2016-12" db="EMBL/GenBank/DDBJ databases">
        <title>The whole genome sequencing and assembly of Bacillus cohnii DSM 6307T strain.</title>
        <authorList>
            <person name="Lee Y.-J."/>
            <person name="Yi H."/>
            <person name="Bahn Y.-S."/>
            <person name="Kim J.F."/>
            <person name="Lee D.-W."/>
        </authorList>
    </citation>
    <scope>NUCLEOTIDE SEQUENCE [LARGE SCALE GENOMIC DNA]</scope>
    <source>
        <strain evidence="3 4">DSM 6307</strain>
    </source>
</reference>
<keyword evidence="4" id="KW-1185">Reference proteome</keyword>
<evidence type="ECO:0000256" key="1">
    <source>
        <dbReference type="ARBA" id="ARBA00022801"/>
    </source>
</evidence>
<dbReference type="GO" id="GO:0016787">
    <property type="term" value="F:hydrolase activity"/>
    <property type="evidence" value="ECO:0007669"/>
    <property type="project" value="UniProtKB-KW"/>
</dbReference>
<dbReference type="Proteomes" id="UP000215224">
    <property type="component" value="Chromosome"/>
</dbReference>
<dbReference type="KEGG" id="bcoh:BC6307_05820"/>
<dbReference type="AlphaFoldDB" id="A0A223KXU3"/>
<dbReference type="Gene3D" id="3.40.50.1820">
    <property type="entry name" value="alpha/beta hydrolase"/>
    <property type="match status" value="1"/>
</dbReference>
<dbReference type="Pfam" id="PF00561">
    <property type="entry name" value="Abhydrolase_1"/>
    <property type="match status" value="1"/>
</dbReference>
<keyword evidence="1" id="KW-0378">Hydrolase</keyword>
<name>A0A223KXU3_9BACI</name>
<sequence>MTNHKVNAGGVQIHVVDYGGIGEPIVCVHGLTANARFWDAIAEQLSPTYRVLAVDLRGRGDSEKPSDGYHIQQHAQDIRHVLTHFDIENAIVMGHSLGAIISLCFTATYPERVKRLILVDGGEDLEREVAEVLQPSIERLGRVYLNFNEYTEELRSKPFFQPWNSYVHEYFYADVHHHPDGTVSTKTTKDIIDKEIEALYSTNVNQYHDNIHVPALLFYAPHCLYHPTAYLLSKETGQHLATKWKNSKFIEVPGSNHFSIIFSEYRLVTEEIRQFLGSNIEEKAR</sequence>
<dbReference type="STRING" id="1314751.GCA_001591425_00121"/>
<protein>
    <recommendedName>
        <fullName evidence="2">AB hydrolase-1 domain-containing protein</fullName>
    </recommendedName>
</protein>
<dbReference type="InterPro" id="IPR050266">
    <property type="entry name" value="AB_hydrolase_sf"/>
</dbReference>
<organism evidence="3 4">
    <name type="scientific">Sutcliffiella cohnii</name>
    <dbReference type="NCBI Taxonomy" id="33932"/>
    <lineage>
        <taxon>Bacteria</taxon>
        <taxon>Bacillati</taxon>
        <taxon>Bacillota</taxon>
        <taxon>Bacilli</taxon>
        <taxon>Bacillales</taxon>
        <taxon>Bacillaceae</taxon>
        <taxon>Sutcliffiella</taxon>
    </lineage>
</organism>
<dbReference type="InterPro" id="IPR000073">
    <property type="entry name" value="AB_hydrolase_1"/>
</dbReference>
<dbReference type="SUPFAM" id="SSF53474">
    <property type="entry name" value="alpha/beta-Hydrolases"/>
    <property type="match status" value="1"/>
</dbReference>
<proteinExistence type="predicted"/>
<dbReference type="GO" id="GO:0016020">
    <property type="term" value="C:membrane"/>
    <property type="evidence" value="ECO:0007669"/>
    <property type="project" value="TreeGrafter"/>
</dbReference>
<dbReference type="EMBL" id="CP018866">
    <property type="protein sequence ID" value="AST94234.1"/>
    <property type="molecule type" value="Genomic_DNA"/>
</dbReference>
<evidence type="ECO:0000259" key="2">
    <source>
        <dbReference type="Pfam" id="PF00561"/>
    </source>
</evidence>